<evidence type="ECO:0000313" key="7">
    <source>
        <dbReference type="EMBL" id="MBP3949633.1"/>
    </source>
</evidence>
<evidence type="ECO:0000256" key="1">
    <source>
        <dbReference type="ARBA" id="ARBA00022517"/>
    </source>
</evidence>
<proteinExistence type="inferred from homology"/>
<comment type="similarity">
    <text evidence="5">Belongs to the Prp family.</text>
</comment>
<dbReference type="PANTHER" id="PTHR39178:SF1">
    <property type="entry name" value="RIBOSOMAL-PROCESSING CYSTEINE PROTEASE PRP"/>
    <property type="match status" value="1"/>
</dbReference>
<dbReference type="Pfam" id="PF04327">
    <property type="entry name" value="Peptidase_Prp"/>
    <property type="match status" value="1"/>
</dbReference>
<dbReference type="GO" id="GO:0006508">
    <property type="term" value="P:proteolysis"/>
    <property type="evidence" value="ECO:0007669"/>
    <property type="project" value="UniProtKB-KW"/>
</dbReference>
<evidence type="ECO:0000313" key="8">
    <source>
        <dbReference type="Proteomes" id="UP000678228"/>
    </source>
</evidence>
<comment type="caution">
    <text evidence="7">The sequence shown here is derived from an EMBL/GenBank/DDBJ whole genome shotgun (WGS) entry which is preliminary data.</text>
</comment>
<evidence type="ECO:0000256" key="3">
    <source>
        <dbReference type="ARBA" id="ARBA00022801"/>
    </source>
</evidence>
<organism evidence="7 8">
    <name type="scientific">Halalkalibacter suaedae</name>
    <dbReference type="NCBI Taxonomy" id="2822140"/>
    <lineage>
        <taxon>Bacteria</taxon>
        <taxon>Bacillati</taxon>
        <taxon>Bacillota</taxon>
        <taxon>Bacilli</taxon>
        <taxon>Bacillales</taxon>
        <taxon>Bacillaceae</taxon>
        <taxon>Halalkalibacter</taxon>
    </lineage>
</organism>
<protein>
    <recommendedName>
        <fullName evidence="6">Ribosomal processing cysteine protease Prp</fullName>
    </recommendedName>
</protein>
<dbReference type="Proteomes" id="UP000678228">
    <property type="component" value="Unassembled WGS sequence"/>
</dbReference>
<evidence type="ECO:0000256" key="2">
    <source>
        <dbReference type="ARBA" id="ARBA00022670"/>
    </source>
</evidence>
<dbReference type="CDD" id="cd16332">
    <property type="entry name" value="Prp-like"/>
    <property type="match status" value="1"/>
</dbReference>
<evidence type="ECO:0000256" key="6">
    <source>
        <dbReference type="ARBA" id="ARBA00044538"/>
    </source>
</evidence>
<dbReference type="SUPFAM" id="SSF118010">
    <property type="entry name" value="TM1457-like"/>
    <property type="match status" value="1"/>
</dbReference>
<keyword evidence="4" id="KW-0788">Thiol protease</keyword>
<reference evidence="7" key="1">
    <citation type="submission" date="2021-03" db="EMBL/GenBank/DDBJ databases">
        <title>Bacillus suaedae sp. nov., isolated from Suaeda aralocaspica.</title>
        <authorList>
            <person name="Lei R.F.R."/>
        </authorList>
    </citation>
    <scope>NUCLEOTIDE SEQUENCE</scope>
    <source>
        <strain evidence="7">YZJH907-2</strain>
    </source>
</reference>
<dbReference type="RefSeq" id="WP_210595015.1">
    <property type="nucleotide sequence ID" value="NZ_JAGKSQ010000001.1"/>
</dbReference>
<keyword evidence="2 7" id="KW-0645">Protease</keyword>
<sequence length="113" mass="12125">MITVKILRNNNNDIDSFTMSGHADSGPYGHDLVCAGASAVSIGTVNAIATLCGTELNVEMEEDGGFLRCCVPTGLNSTTFEKVQLLLEGMLVSLLSIAEEYSQFIEINDKHGR</sequence>
<dbReference type="Gene3D" id="3.30.70.1490">
    <property type="entry name" value="Cysteine protease Prp"/>
    <property type="match status" value="1"/>
</dbReference>
<dbReference type="GO" id="GO:0008234">
    <property type="term" value="F:cysteine-type peptidase activity"/>
    <property type="evidence" value="ECO:0007669"/>
    <property type="project" value="UniProtKB-KW"/>
</dbReference>
<dbReference type="PANTHER" id="PTHR39178">
    <property type="entry name" value="HYPOTHETICAL RIBOSOME-ASSOCIATED PROTEIN"/>
    <property type="match status" value="1"/>
</dbReference>
<keyword evidence="3" id="KW-0378">Hydrolase</keyword>
<name>A0A941ANZ6_9BACI</name>
<keyword evidence="1" id="KW-0690">Ribosome biogenesis</keyword>
<dbReference type="InterPro" id="IPR007422">
    <property type="entry name" value="Peptidase_Prp"/>
</dbReference>
<evidence type="ECO:0000256" key="4">
    <source>
        <dbReference type="ARBA" id="ARBA00022807"/>
    </source>
</evidence>
<dbReference type="InterPro" id="IPR036764">
    <property type="entry name" value="Peptidase_Prp_sf"/>
</dbReference>
<dbReference type="NCBIfam" id="NF011126">
    <property type="entry name" value="PRK14553.1-6"/>
    <property type="match status" value="1"/>
</dbReference>
<dbReference type="AlphaFoldDB" id="A0A941ANZ6"/>
<dbReference type="EMBL" id="JAGKSQ010000001">
    <property type="protein sequence ID" value="MBP3949633.1"/>
    <property type="molecule type" value="Genomic_DNA"/>
</dbReference>
<keyword evidence="8" id="KW-1185">Reference proteome</keyword>
<accession>A0A941ANZ6</accession>
<evidence type="ECO:0000256" key="5">
    <source>
        <dbReference type="ARBA" id="ARBA00044503"/>
    </source>
</evidence>
<dbReference type="GO" id="GO:0042254">
    <property type="term" value="P:ribosome biogenesis"/>
    <property type="evidence" value="ECO:0007669"/>
    <property type="project" value="UniProtKB-KW"/>
</dbReference>
<gene>
    <name evidence="7" type="ORF">J7W16_00710</name>
</gene>